<comment type="caution">
    <text evidence="2">The sequence shown here is derived from an EMBL/GenBank/DDBJ whole genome shotgun (WGS) entry which is preliminary data.</text>
</comment>
<feature type="compositionally biased region" description="Basic and acidic residues" evidence="1">
    <location>
        <begin position="12"/>
        <end position="26"/>
    </location>
</feature>
<dbReference type="EMBL" id="LGST01000041">
    <property type="protein sequence ID" value="KND97381.1"/>
    <property type="molecule type" value="Genomic_DNA"/>
</dbReference>
<protein>
    <submittedName>
        <fullName evidence="2">Uncharacterized protein</fullName>
    </submittedName>
</protein>
<gene>
    <name evidence="2" type="ORF">QG37_05759</name>
</gene>
<dbReference type="VEuPathDB" id="FungiDB:QG37_05759"/>
<proteinExistence type="predicted"/>
<sequence length="51" mass="5893">MDMIDEANGCEKGIREKSQDTQKVEEFEWSNNSRNDLTKDGEEVKRINTSS</sequence>
<name>A0A0L0NT92_CANAR</name>
<accession>A0A0L0NT92</accession>
<dbReference type="AlphaFoldDB" id="A0A0L0NT92"/>
<feature type="region of interest" description="Disordered" evidence="1">
    <location>
        <begin position="1"/>
        <end position="51"/>
    </location>
</feature>
<evidence type="ECO:0000313" key="3">
    <source>
        <dbReference type="Proteomes" id="UP000037122"/>
    </source>
</evidence>
<evidence type="ECO:0000256" key="1">
    <source>
        <dbReference type="SAM" id="MobiDB-lite"/>
    </source>
</evidence>
<feature type="compositionally biased region" description="Basic and acidic residues" evidence="1">
    <location>
        <begin position="36"/>
        <end position="51"/>
    </location>
</feature>
<organism evidence="2 3">
    <name type="scientific">Candidozyma auris</name>
    <name type="common">Yeast</name>
    <name type="synonym">Candida auris</name>
    <dbReference type="NCBI Taxonomy" id="498019"/>
    <lineage>
        <taxon>Eukaryota</taxon>
        <taxon>Fungi</taxon>
        <taxon>Dikarya</taxon>
        <taxon>Ascomycota</taxon>
        <taxon>Saccharomycotina</taxon>
        <taxon>Pichiomycetes</taxon>
        <taxon>Metschnikowiaceae</taxon>
        <taxon>Candidozyma</taxon>
    </lineage>
</organism>
<reference evidence="3" key="1">
    <citation type="journal article" date="2015" name="BMC Genomics">
        <title>Draft genome of a commonly misdiagnosed multidrug resistant pathogen Candida auris.</title>
        <authorList>
            <person name="Chatterjee S."/>
            <person name="Alampalli S.V."/>
            <person name="Nageshan R.K."/>
            <person name="Chettiar S.T."/>
            <person name="Joshi S."/>
            <person name="Tatu U.S."/>
        </authorList>
    </citation>
    <scope>NUCLEOTIDE SEQUENCE [LARGE SCALE GENOMIC DNA]</scope>
    <source>
        <strain evidence="3">6684</strain>
    </source>
</reference>
<evidence type="ECO:0000313" key="2">
    <source>
        <dbReference type="EMBL" id="KND97381.1"/>
    </source>
</evidence>
<dbReference type="Proteomes" id="UP000037122">
    <property type="component" value="Unassembled WGS sequence"/>
</dbReference>